<dbReference type="GeneTree" id="ENSGT00910000148104"/>
<keyword evidence="3" id="KW-1185">Reference proteome</keyword>
<name>A0A8C7ABN9_NEOVI</name>
<feature type="region of interest" description="Disordered" evidence="1">
    <location>
        <begin position="1"/>
        <end position="20"/>
    </location>
</feature>
<evidence type="ECO:0000313" key="2">
    <source>
        <dbReference type="Ensembl" id="ENSNVIP00000006331.1"/>
    </source>
</evidence>
<reference evidence="2" key="1">
    <citation type="submission" date="2025-08" db="UniProtKB">
        <authorList>
            <consortium name="Ensembl"/>
        </authorList>
    </citation>
    <scope>IDENTIFICATION</scope>
</reference>
<evidence type="ECO:0000313" key="3">
    <source>
        <dbReference type="Proteomes" id="UP000694425"/>
    </source>
</evidence>
<reference evidence="2" key="2">
    <citation type="submission" date="2025-09" db="UniProtKB">
        <authorList>
            <consortium name="Ensembl"/>
        </authorList>
    </citation>
    <scope>IDENTIFICATION</scope>
</reference>
<accession>A0A8C7ABN9</accession>
<proteinExistence type="predicted"/>
<sequence length="70" mass="7605">MVPRKGLGFNSMAGRSASPGQPSMIFTTANWNLQFLKLIVGRKSNSRLTYKLIGMTTKVSSTPKVAKSSE</sequence>
<dbReference type="Ensembl" id="ENSNVIT00000007440.1">
    <property type="protein sequence ID" value="ENSNVIP00000006331.1"/>
    <property type="gene ID" value="ENSNVIG00000005057.1"/>
</dbReference>
<protein>
    <submittedName>
        <fullName evidence="2">Uncharacterized protein</fullName>
    </submittedName>
</protein>
<dbReference type="Proteomes" id="UP000694425">
    <property type="component" value="Unplaced"/>
</dbReference>
<organism evidence="2 3">
    <name type="scientific">Neovison vison</name>
    <name type="common">American mink</name>
    <name type="synonym">Mustela vison</name>
    <dbReference type="NCBI Taxonomy" id="452646"/>
    <lineage>
        <taxon>Eukaryota</taxon>
        <taxon>Metazoa</taxon>
        <taxon>Chordata</taxon>
        <taxon>Craniata</taxon>
        <taxon>Vertebrata</taxon>
        <taxon>Euteleostomi</taxon>
        <taxon>Mammalia</taxon>
        <taxon>Eutheria</taxon>
        <taxon>Laurasiatheria</taxon>
        <taxon>Carnivora</taxon>
        <taxon>Caniformia</taxon>
        <taxon>Musteloidea</taxon>
        <taxon>Mustelidae</taxon>
        <taxon>Mustelinae</taxon>
        <taxon>Neogale</taxon>
    </lineage>
</organism>
<evidence type="ECO:0000256" key="1">
    <source>
        <dbReference type="SAM" id="MobiDB-lite"/>
    </source>
</evidence>
<dbReference type="AlphaFoldDB" id="A0A8C7ABN9"/>